<gene>
    <name evidence="1" type="ORF">OSR52_06705</name>
</gene>
<proteinExistence type="predicted"/>
<dbReference type="Pfam" id="PF20113">
    <property type="entry name" value="DUF6503"/>
    <property type="match status" value="1"/>
</dbReference>
<evidence type="ECO:0000313" key="2">
    <source>
        <dbReference type="Proteomes" id="UP001153642"/>
    </source>
</evidence>
<reference evidence="1" key="1">
    <citation type="submission" date="2022-11" db="EMBL/GenBank/DDBJ databases">
        <title>High-quality draft genome sequence of Galbibacter sp. strain CMA-7.</title>
        <authorList>
            <person name="Wei L."/>
            <person name="Dong C."/>
            <person name="Shao Z."/>
        </authorList>
    </citation>
    <scope>NUCLEOTIDE SEQUENCE</scope>
    <source>
        <strain evidence="1">CMA-7</strain>
    </source>
</reference>
<dbReference type="EMBL" id="JAPMUA010000002">
    <property type="protein sequence ID" value="MDG3585555.1"/>
    <property type="molecule type" value="Genomic_DNA"/>
</dbReference>
<organism evidence="1 2">
    <name type="scientific">Galbibacter pacificus</name>
    <dbReference type="NCBI Taxonomy" id="2996052"/>
    <lineage>
        <taxon>Bacteria</taxon>
        <taxon>Pseudomonadati</taxon>
        <taxon>Bacteroidota</taxon>
        <taxon>Flavobacteriia</taxon>
        <taxon>Flavobacteriales</taxon>
        <taxon>Flavobacteriaceae</taxon>
        <taxon>Galbibacter</taxon>
    </lineage>
</organism>
<dbReference type="RefSeq" id="WP_277899181.1">
    <property type="nucleotide sequence ID" value="NZ_JAPMUA010000002.1"/>
</dbReference>
<name>A0ABT6FQK5_9FLAO</name>
<accession>A0ABT6FQK5</accession>
<dbReference type="Proteomes" id="UP001153642">
    <property type="component" value="Unassembled WGS sequence"/>
</dbReference>
<sequence>MKKVALLTAIIVLCIANVSCSRKEDASAIINRSIEASGMNKLDNKKISFVFRGKTYKSFRSNGRFELERITKDSLTITDILTNNGFTRLVNGDKIQLADTTASKYENSVNSVHYFAYLPYGLNGKAVNKELLPSVEIKGVAYYKIKVWFDQEGGGKDYEDKFVYWINKENFKVDYLAYSYHVNEGGMRFREAYNRRNVNGIDFVDYNNFKPKSAKASLFQLDSLFQAGGLELLSKIALKDVKVENAPNVN</sequence>
<dbReference type="InterPro" id="IPR045444">
    <property type="entry name" value="DUF6503"/>
</dbReference>
<comment type="caution">
    <text evidence="1">The sequence shown here is derived from an EMBL/GenBank/DDBJ whole genome shotgun (WGS) entry which is preliminary data.</text>
</comment>
<protein>
    <submittedName>
        <fullName evidence="1">Deoxyribose-phosphate aldolase</fullName>
    </submittedName>
</protein>
<evidence type="ECO:0000313" key="1">
    <source>
        <dbReference type="EMBL" id="MDG3585555.1"/>
    </source>
</evidence>
<keyword evidence="2" id="KW-1185">Reference proteome</keyword>